<dbReference type="Proteomes" id="UP000054097">
    <property type="component" value="Unassembled WGS sequence"/>
</dbReference>
<reference evidence="1 2" key="1">
    <citation type="submission" date="2014-04" db="EMBL/GenBank/DDBJ databases">
        <authorList>
            <consortium name="DOE Joint Genome Institute"/>
            <person name="Kuo A."/>
            <person name="Zuccaro A."/>
            <person name="Kohler A."/>
            <person name="Nagy L.G."/>
            <person name="Floudas D."/>
            <person name="Copeland A."/>
            <person name="Barry K.W."/>
            <person name="Cichocki N."/>
            <person name="Veneault-Fourrey C."/>
            <person name="LaButti K."/>
            <person name="Lindquist E.A."/>
            <person name="Lipzen A."/>
            <person name="Lundell T."/>
            <person name="Morin E."/>
            <person name="Murat C."/>
            <person name="Sun H."/>
            <person name="Tunlid A."/>
            <person name="Henrissat B."/>
            <person name="Grigoriev I.V."/>
            <person name="Hibbett D.S."/>
            <person name="Martin F."/>
            <person name="Nordberg H.P."/>
            <person name="Cantor M.N."/>
            <person name="Hua S.X."/>
        </authorList>
    </citation>
    <scope>NUCLEOTIDE SEQUENCE [LARGE SCALE GENOMIC DNA]</scope>
    <source>
        <strain evidence="1 2">MAFF 305830</strain>
    </source>
</reference>
<organism evidence="1 2">
    <name type="scientific">Serendipita vermifera MAFF 305830</name>
    <dbReference type="NCBI Taxonomy" id="933852"/>
    <lineage>
        <taxon>Eukaryota</taxon>
        <taxon>Fungi</taxon>
        <taxon>Dikarya</taxon>
        <taxon>Basidiomycota</taxon>
        <taxon>Agaricomycotina</taxon>
        <taxon>Agaricomycetes</taxon>
        <taxon>Sebacinales</taxon>
        <taxon>Serendipitaceae</taxon>
        <taxon>Serendipita</taxon>
    </lineage>
</organism>
<evidence type="ECO:0008006" key="3">
    <source>
        <dbReference type="Google" id="ProtNLM"/>
    </source>
</evidence>
<gene>
    <name evidence="1" type="ORF">M408DRAFT_101431</name>
</gene>
<accession>A0A0C3BDE7</accession>
<keyword evidence="2" id="KW-1185">Reference proteome</keyword>
<dbReference type="EMBL" id="KN824286">
    <property type="protein sequence ID" value="KIM30124.1"/>
    <property type="molecule type" value="Genomic_DNA"/>
</dbReference>
<evidence type="ECO:0000313" key="1">
    <source>
        <dbReference type="EMBL" id="KIM30124.1"/>
    </source>
</evidence>
<dbReference type="HOGENOM" id="CLU_046322_0_0_1"/>
<sequence>MGFINDLPVEILLQIISECQLPANVSTPIVGSNAAWKPLSNFVYHDPSLSAIGFGHDTTYNSALKSLRLTNKAMNILAQPYLFQEVNLLYNLSSKRGQSVQKYVIEPHGAHVRVIRMDIDAERGPVLDEMDIEQDPQEPSSQVKSMAAILAACPNVGSLGLFYRRWNTDFAPITDKVMKMIERGSLVALGVYSLQVTDNPWAVMFINGGKCGSIEFLNTISTVSTPNLKALDIVNEWMPPETYAHLQKSPAFAQLSSLTVRYAFRHALLWVPDPAKRLSGWAPRAHLTRLQLISCQTAYAPDIPILVGLFEALEELLVSTCGYREDVIPPPRSTGWSAYPDALWKRKTALKEFVIEHMDRWEILALGVIPAQTVICANVQPGAMLKALEEDKELFPGIKVLRVLPNRVYRRDELYESSEDDEEDGTHDVIRSGSVEKRLDTVCGERKVELRRDASRYRPCTCCSYSY</sequence>
<reference evidence="2" key="2">
    <citation type="submission" date="2015-01" db="EMBL/GenBank/DDBJ databases">
        <title>Evolutionary Origins and Diversification of the Mycorrhizal Mutualists.</title>
        <authorList>
            <consortium name="DOE Joint Genome Institute"/>
            <consortium name="Mycorrhizal Genomics Consortium"/>
            <person name="Kohler A."/>
            <person name="Kuo A."/>
            <person name="Nagy L.G."/>
            <person name="Floudas D."/>
            <person name="Copeland A."/>
            <person name="Barry K.W."/>
            <person name="Cichocki N."/>
            <person name="Veneault-Fourrey C."/>
            <person name="LaButti K."/>
            <person name="Lindquist E.A."/>
            <person name="Lipzen A."/>
            <person name="Lundell T."/>
            <person name="Morin E."/>
            <person name="Murat C."/>
            <person name="Riley R."/>
            <person name="Ohm R."/>
            <person name="Sun H."/>
            <person name="Tunlid A."/>
            <person name="Henrissat B."/>
            <person name="Grigoriev I.V."/>
            <person name="Hibbett D.S."/>
            <person name="Martin F."/>
        </authorList>
    </citation>
    <scope>NUCLEOTIDE SEQUENCE [LARGE SCALE GENOMIC DNA]</scope>
    <source>
        <strain evidence="2">MAFF 305830</strain>
    </source>
</reference>
<protein>
    <recommendedName>
        <fullName evidence="3">F-box domain-containing protein</fullName>
    </recommendedName>
</protein>
<dbReference type="OrthoDB" id="3172893at2759"/>
<dbReference type="AlphaFoldDB" id="A0A0C3BDE7"/>
<evidence type="ECO:0000313" key="2">
    <source>
        <dbReference type="Proteomes" id="UP000054097"/>
    </source>
</evidence>
<proteinExistence type="predicted"/>
<name>A0A0C3BDE7_SERVB</name>